<comment type="similarity">
    <text evidence="2">Belongs to the multi antimicrobial extrusion (MATE) (TC 2.A.66.1) family.</text>
</comment>
<evidence type="ECO:0000256" key="1">
    <source>
        <dbReference type="ARBA" id="ARBA00004651"/>
    </source>
</evidence>
<evidence type="ECO:0000256" key="7">
    <source>
        <dbReference type="ARBA" id="ARBA00023136"/>
    </source>
</evidence>
<dbReference type="GO" id="GO:0005886">
    <property type="term" value="C:plasma membrane"/>
    <property type="evidence" value="ECO:0007669"/>
    <property type="project" value="UniProtKB-SubCell"/>
</dbReference>
<dbReference type="GO" id="GO:0015297">
    <property type="term" value="F:antiporter activity"/>
    <property type="evidence" value="ECO:0007669"/>
    <property type="project" value="InterPro"/>
</dbReference>
<accession>A0A4R1AZQ2</accession>
<feature type="transmembrane region" description="Helical" evidence="8">
    <location>
        <begin position="164"/>
        <end position="185"/>
    </location>
</feature>
<dbReference type="NCBIfam" id="TIGR00797">
    <property type="entry name" value="matE"/>
    <property type="match status" value="1"/>
</dbReference>
<reference evidence="9 10" key="1">
    <citation type="submission" date="2019-03" db="EMBL/GenBank/DDBJ databases">
        <authorList>
            <person name="Jensen L."/>
            <person name="Storgaard J."/>
            <person name="Sulaj E."/>
            <person name="Schramm A."/>
            <person name="Marshall I.P.G."/>
        </authorList>
    </citation>
    <scope>NUCLEOTIDE SEQUENCE [LARGE SCALE GENOMIC DNA]</scope>
    <source>
        <strain evidence="9 10">2017H2G3</strain>
    </source>
</reference>
<feature type="transmembrane region" description="Helical" evidence="8">
    <location>
        <begin position="96"/>
        <end position="116"/>
    </location>
</feature>
<dbReference type="PANTHER" id="PTHR42925:SF1">
    <property type="entry name" value="VIRULENCE FACTOR MVIN"/>
    <property type="match status" value="1"/>
</dbReference>
<protein>
    <submittedName>
        <fullName evidence="9">MATE family efflux transporter</fullName>
    </submittedName>
</protein>
<dbReference type="STRING" id="1742358.GCA_001439605_01657"/>
<comment type="caution">
    <text evidence="9">The sequence shown here is derived from an EMBL/GenBank/DDBJ whole genome shotgun (WGS) entry which is preliminary data.</text>
</comment>
<dbReference type="Pfam" id="PF01554">
    <property type="entry name" value="MatE"/>
    <property type="match status" value="2"/>
</dbReference>
<evidence type="ECO:0000256" key="4">
    <source>
        <dbReference type="ARBA" id="ARBA00022475"/>
    </source>
</evidence>
<evidence type="ECO:0000313" key="9">
    <source>
        <dbReference type="EMBL" id="TCJ03212.1"/>
    </source>
</evidence>
<keyword evidence="3" id="KW-0813">Transport</keyword>
<dbReference type="CDD" id="cd13134">
    <property type="entry name" value="MATE_like_8"/>
    <property type="match status" value="1"/>
</dbReference>
<evidence type="ECO:0000256" key="2">
    <source>
        <dbReference type="ARBA" id="ARBA00010199"/>
    </source>
</evidence>
<dbReference type="InterPro" id="IPR047135">
    <property type="entry name" value="YsiQ"/>
</dbReference>
<keyword evidence="10" id="KW-1185">Reference proteome</keyword>
<feature type="transmembrane region" description="Helical" evidence="8">
    <location>
        <begin position="273"/>
        <end position="300"/>
    </location>
</feature>
<proteinExistence type="inferred from homology"/>
<comment type="subcellular location">
    <subcellularLocation>
        <location evidence="1">Cell membrane</location>
        <topology evidence="1">Multi-pass membrane protein</topology>
    </subcellularLocation>
</comment>
<evidence type="ECO:0000313" key="10">
    <source>
        <dbReference type="Proteomes" id="UP000293846"/>
    </source>
</evidence>
<feature type="transmembrane region" description="Helical" evidence="8">
    <location>
        <begin position="321"/>
        <end position="344"/>
    </location>
</feature>
<dbReference type="OrthoDB" id="9806302at2"/>
<evidence type="ECO:0000256" key="3">
    <source>
        <dbReference type="ARBA" id="ARBA00022448"/>
    </source>
</evidence>
<dbReference type="EMBL" id="SJTH01000020">
    <property type="protein sequence ID" value="TCJ03212.1"/>
    <property type="molecule type" value="Genomic_DNA"/>
</dbReference>
<dbReference type="RefSeq" id="WP_057766965.1">
    <property type="nucleotide sequence ID" value="NZ_LMBX01000023.1"/>
</dbReference>
<evidence type="ECO:0000256" key="8">
    <source>
        <dbReference type="SAM" id="Phobius"/>
    </source>
</evidence>
<evidence type="ECO:0000256" key="6">
    <source>
        <dbReference type="ARBA" id="ARBA00022989"/>
    </source>
</evidence>
<feature type="transmembrane region" description="Helical" evidence="8">
    <location>
        <begin position="20"/>
        <end position="42"/>
    </location>
</feature>
<dbReference type="PANTHER" id="PTHR42925">
    <property type="entry name" value="MULTIDRUG AND TOXIN EFFLUX PROTEIN MATE FAMILY"/>
    <property type="match status" value="1"/>
</dbReference>
<name>A0A4R1AZQ2_9BACI</name>
<gene>
    <name evidence="9" type="ORF">E0Y62_15515</name>
</gene>
<keyword evidence="5 8" id="KW-0812">Transmembrane</keyword>
<evidence type="ECO:0000256" key="5">
    <source>
        <dbReference type="ARBA" id="ARBA00022692"/>
    </source>
</evidence>
<dbReference type="InterPro" id="IPR002528">
    <property type="entry name" value="MATE_fam"/>
</dbReference>
<keyword evidence="7 8" id="KW-0472">Membrane</keyword>
<feature type="transmembrane region" description="Helical" evidence="8">
    <location>
        <begin position="197"/>
        <end position="215"/>
    </location>
</feature>
<feature type="transmembrane region" description="Helical" evidence="8">
    <location>
        <begin position="386"/>
        <end position="419"/>
    </location>
</feature>
<dbReference type="AlphaFoldDB" id="A0A4R1AZQ2"/>
<dbReference type="Proteomes" id="UP000293846">
    <property type="component" value="Unassembled WGS sequence"/>
</dbReference>
<dbReference type="InterPro" id="IPR048279">
    <property type="entry name" value="MdtK-like"/>
</dbReference>
<feature type="transmembrane region" description="Helical" evidence="8">
    <location>
        <begin position="128"/>
        <end position="152"/>
    </location>
</feature>
<keyword evidence="4" id="KW-1003">Cell membrane</keyword>
<dbReference type="PIRSF" id="PIRSF006603">
    <property type="entry name" value="DinF"/>
    <property type="match status" value="1"/>
</dbReference>
<dbReference type="GO" id="GO:0042910">
    <property type="term" value="F:xenobiotic transmembrane transporter activity"/>
    <property type="evidence" value="ECO:0007669"/>
    <property type="project" value="InterPro"/>
</dbReference>
<organism evidence="9 10">
    <name type="scientific">Cytobacillus praedii</name>
    <dbReference type="NCBI Taxonomy" id="1742358"/>
    <lineage>
        <taxon>Bacteria</taxon>
        <taxon>Bacillati</taxon>
        <taxon>Bacillota</taxon>
        <taxon>Bacilli</taxon>
        <taxon>Bacillales</taxon>
        <taxon>Bacillaceae</taxon>
        <taxon>Cytobacillus</taxon>
    </lineage>
</organism>
<feature type="transmembrane region" description="Helical" evidence="8">
    <location>
        <begin position="350"/>
        <end position="374"/>
    </location>
</feature>
<keyword evidence="6 8" id="KW-1133">Transmembrane helix</keyword>
<sequence length="456" mass="50027">MPSENNKYQNQSLFSITWPLFIEISLHMSVGIIATLILSGYSDKAVAGVGVANQIINIFILIFNVTVIGAMILIGQNLGANQLKRARQLARSAFGINLWVGILMTVVVVLFGKVFLRFYGLSGEIYDFALTFLTITGCSLVLEAISLALSAVLRSYGHTKEAMVMTVLMNIISVTGYFIAIKGWFGLPVTGVAGVSYSIIIARIFLVLALLYFVYKILALKFSIKDAFSIHKTDIKEIFHIGIPSAGENLSYQLSQIVITSFVAMIGDDALAARVYIINLSMLCYLFTMAIAQGTQLLIARYIGAKDYDRTLKRGLKTLKISMVVSLVVSLAIAITGEPVLAVFTDESSIISIGLPVLWAIVFIEPGRAMNIVLMGSLKSVGDVRFPVVIGMICMWGVAVVFSYFFGIILGFGLLGIWIAQGFDEWIRGVFALRRWLSKPWLKKKAANYEMAANRG</sequence>
<feature type="transmembrane region" description="Helical" evidence="8">
    <location>
        <begin position="54"/>
        <end position="75"/>
    </location>
</feature>